<accession>A0AA94XUM3</accession>
<evidence type="ECO:0000313" key="1">
    <source>
        <dbReference type="EMBL" id="UUX60153.1"/>
    </source>
</evidence>
<dbReference type="AlphaFoldDB" id="A0AA94XUM3"/>
<sequence>MKPGIITVDLKQRANLDRLLKWFNANGLRHHIPEDAQIIFTGNRLIIPTFDVERLGQKNTHWARGRIQRDEDGEWVLPIKIRTYRVRVPFEAAN</sequence>
<reference evidence="1" key="1">
    <citation type="journal article" date="2022" name="Pest Manag. Sci.">
        <title>Glutamicibacter halophytocola-mediated host fitness of potato tuber moth on Solanaceae crops.</title>
        <authorList>
            <person name="Wang W."/>
            <person name="Xiao G."/>
            <person name="Du G."/>
            <person name="Chang L."/>
            <person name="Yang Y."/>
            <person name="Ye J."/>
            <person name="Chen B."/>
        </authorList>
    </citation>
    <scope>NUCLEOTIDE SEQUENCE</scope>
    <source>
        <strain evidence="1">S2</strain>
    </source>
</reference>
<name>A0AA94XUM3_9MICC</name>
<proteinExistence type="predicted"/>
<dbReference type="Proteomes" id="UP001060018">
    <property type="component" value="Chromosome"/>
</dbReference>
<organism evidence="1 2">
    <name type="scientific">Glutamicibacter halophytocola</name>
    <dbReference type="NCBI Taxonomy" id="1933880"/>
    <lineage>
        <taxon>Bacteria</taxon>
        <taxon>Bacillati</taxon>
        <taxon>Actinomycetota</taxon>
        <taxon>Actinomycetes</taxon>
        <taxon>Micrococcales</taxon>
        <taxon>Micrococcaceae</taxon>
        <taxon>Glutamicibacter</taxon>
    </lineage>
</organism>
<dbReference type="RefSeq" id="WP_257746138.1">
    <property type="nucleotide sequence ID" value="NZ_CP102487.1"/>
</dbReference>
<protein>
    <submittedName>
        <fullName evidence="1">Uncharacterized protein</fullName>
    </submittedName>
</protein>
<dbReference type="EMBL" id="CP102487">
    <property type="protein sequence ID" value="UUX60153.1"/>
    <property type="molecule type" value="Genomic_DNA"/>
</dbReference>
<evidence type="ECO:0000313" key="2">
    <source>
        <dbReference type="Proteomes" id="UP001060018"/>
    </source>
</evidence>
<gene>
    <name evidence="1" type="ORF">NUH22_05955</name>
</gene>